<dbReference type="GO" id="GO:0005886">
    <property type="term" value="C:plasma membrane"/>
    <property type="evidence" value="ECO:0007669"/>
    <property type="project" value="UniProtKB-SubCell"/>
</dbReference>
<dbReference type="Proteomes" id="UP000287394">
    <property type="component" value="Chromosome"/>
</dbReference>
<dbReference type="RefSeq" id="WP_119322501.1">
    <property type="nucleotide sequence ID" value="NZ_AP025739.1"/>
</dbReference>
<dbReference type="GO" id="GO:0006813">
    <property type="term" value="P:potassium ion transport"/>
    <property type="evidence" value="ECO:0007669"/>
    <property type="project" value="InterPro"/>
</dbReference>
<feature type="domain" description="RCK N-terminal" evidence="2">
    <location>
        <begin position="4"/>
        <end position="125"/>
    </location>
</feature>
<dbReference type="KEGG" id="ccot:CCAX7_16820"/>
<dbReference type="InterPro" id="IPR036291">
    <property type="entry name" value="NAD(P)-bd_dom_sf"/>
</dbReference>
<comment type="subcellular location">
    <subcellularLocation>
        <location evidence="1">Cell membrane</location>
        <topology evidence="1">Multi-pass membrane protein</topology>
    </subcellularLocation>
</comment>
<dbReference type="PROSITE" id="PS51202">
    <property type="entry name" value="RCK_C"/>
    <property type="match status" value="1"/>
</dbReference>
<dbReference type="SUPFAM" id="SSF81324">
    <property type="entry name" value="Voltage-gated potassium channels"/>
    <property type="match status" value="1"/>
</dbReference>
<evidence type="ECO:0000313" key="5">
    <source>
        <dbReference type="Proteomes" id="UP000287394"/>
    </source>
</evidence>
<dbReference type="InterPro" id="IPR050721">
    <property type="entry name" value="Trk_Ktr_HKT_K-transport"/>
</dbReference>
<reference evidence="4 5" key="1">
    <citation type="journal article" date="2019" name="Int. J. Syst. Evol. Microbiol.">
        <title>Capsulimonas corticalis gen. nov., sp. nov., an aerobic capsulated bacterium, of a novel bacterial order, Capsulimonadales ord. nov., of the class Armatimonadia of the phylum Armatimonadetes.</title>
        <authorList>
            <person name="Li J."/>
            <person name="Kudo C."/>
            <person name="Tonouchi A."/>
        </authorList>
    </citation>
    <scope>NUCLEOTIDE SEQUENCE [LARGE SCALE GENOMIC DNA]</scope>
    <source>
        <strain evidence="4 5">AX-7</strain>
    </source>
</reference>
<dbReference type="SUPFAM" id="SSF51735">
    <property type="entry name" value="NAD(P)-binding Rossmann-fold domains"/>
    <property type="match status" value="2"/>
</dbReference>
<feature type="domain" description="RCK N-terminal" evidence="2">
    <location>
        <begin position="355"/>
        <end position="473"/>
    </location>
</feature>
<dbReference type="PROSITE" id="PS51201">
    <property type="entry name" value="RCK_N"/>
    <property type="match status" value="2"/>
</dbReference>
<dbReference type="Gene3D" id="3.40.50.720">
    <property type="entry name" value="NAD(P)-binding Rossmann-like Domain"/>
    <property type="match status" value="2"/>
</dbReference>
<dbReference type="Pfam" id="PF07885">
    <property type="entry name" value="Ion_trans_2"/>
    <property type="match status" value="1"/>
</dbReference>
<evidence type="ECO:0000313" key="4">
    <source>
        <dbReference type="EMBL" id="BDI29631.1"/>
    </source>
</evidence>
<evidence type="ECO:0000256" key="1">
    <source>
        <dbReference type="ARBA" id="ARBA00004651"/>
    </source>
</evidence>
<dbReference type="InterPro" id="IPR003148">
    <property type="entry name" value="RCK_N"/>
</dbReference>
<dbReference type="PANTHER" id="PTHR43833:SF11">
    <property type="entry name" value="VOLTAGE-GATED POTASSIUM CHANNEL KCH"/>
    <property type="match status" value="1"/>
</dbReference>
<organism evidence="4 5">
    <name type="scientific">Capsulimonas corticalis</name>
    <dbReference type="NCBI Taxonomy" id="2219043"/>
    <lineage>
        <taxon>Bacteria</taxon>
        <taxon>Bacillati</taxon>
        <taxon>Armatimonadota</taxon>
        <taxon>Armatimonadia</taxon>
        <taxon>Capsulimonadales</taxon>
        <taxon>Capsulimonadaceae</taxon>
        <taxon>Capsulimonas</taxon>
    </lineage>
</organism>
<dbReference type="InterPro" id="IPR013099">
    <property type="entry name" value="K_chnl_dom"/>
</dbReference>
<dbReference type="EMBL" id="AP025739">
    <property type="protein sequence ID" value="BDI29631.1"/>
    <property type="molecule type" value="Genomic_DNA"/>
</dbReference>
<dbReference type="InterPro" id="IPR006037">
    <property type="entry name" value="RCK_C"/>
</dbReference>
<proteinExistence type="predicted"/>
<evidence type="ECO:0000259" key="3">
    <source>
        <dbReference type="PROSITE" id="PS51202"/>
    </source>
</evidence>
<keyword evidence="5" id="KW-1185">Reference proteome</keyword>
<feature type="domain" description="RCK C-terminal" evidence="3">
    <location>
        <begin position="491"/>
        <end position="571"/>
    </location>
</feature>
<dbReference type="OrthoDB" id="440986at2"/>
<name>A0A402CYV6_9BACT</name>
<sequence length="571" mass="60404">MLQGKRFVICGISRLAVRVARALAVLNAEVVVLRRPGDSEAFVRLLPPDTRVLESHADEDIRRLLDAGAAEATCLLALGDDDLDNLRAAVAAHTAAPDLPVVLRTFDPGLADQLEQGLNIRRAYSMSALAAPAFIAAACGDEVLETLRLGDSEVPVCRLAVRAGSPLLGCTPAQVKSRFGCGVLGRAAADASDWRPVLGTGVDAPLAEGESVLVGGPLSHVLRVICRNAGWLRDGKHKRRRAARPAARVPHLRRRTLLPVVAASLSAVLLLSIAVFSHALHLRPVDAIYFVITTATTTGYGDISLKDGPDWLKLFGCVVMLSGGALLGILFSYLAALATAERLDETMGRRAGRMSGHVVLAGLGNLGYRVARLLTEQGMEVVVLEMAANARFAEAVRSLAPVLTGDARLPENLERASVREAAAFLGCTNDDLANIQACLHVRRVNPDATIIARVFDDALAERLTEAFAIDQALSASQCAVGAFVGAATDERALRPLHVGSLELIACRYTVANPLAASDVHEWRARGVRILAFRAHGGTIQPPSDLGDALQTGDEIILCGPADAVQAIMANG</sequence>
<dbReference type="AlphaFoldDB" id="A0A402CYV6"/>
<accession>A0A402CYV6</accession>
<evidence type="ECO:0000259" key="2">
    <source>
        <dbReference type="PROSITE" id="PS51201"/>
    </source>
</evidence>
<dbReference type="Pfam" id="PF02254">
    <property type="entry name" value="TrkA_N"/>
    <property type="match status" value="2"/>
</dbReference>
<dbReference type="GO" id="GO:0008324">
    <property type="term" value="F:monoatomic cation transmembrane transporter activity"/>
    <property type="evidence" value="ECO:0007669"/>
    <property type="project" value="InterPro"/>
</dbReference>
<dbReference type="Gene3D" id="1.10.287.70">
    <property type="match status" value="1"/>
</dbReference>
<gene>
    <name evidence="4" type="ORF">CCAX7_16820</name>
</gene>
<dbReference type="PANTHER" id="PTHR43833">
    <property type="entry name" value="POTASSIUM CHANNEL PROTEIN 2-RELATED-RELATED"/>
    <property type="match status" value="1"/>
</dbReference>
<protein>
    <submittedName>
        <fullName evidence="4">Uncharacterized protein</fullName>
    </submittedName>
</protein>